<feature type="compositionally biased region" description="Low complexity" evidence="1">
    <location>
        <begin position="34"/>
        <end position="43"/>
    </location>
</feature>
<gene>
    <name evidence="3" type="ORF">GCM10009090_14570</name>
</gene>
<evidence type="ECO:0000313" key="3">
    <source>
        <dbReference type="EMBL" id="GHH51797.1"/>
    </source>
</evidence>
<reference evidence="3" key="2">
    <citation type="submission" date="2020-09" db="EMBL/GenBank/DDBJ databases">
        <authorList>
            <person name="Sun Q."/>
            <person name="Ohkuma M."/>
        </authorList>
    </citation>
    <scope>NUCLEOTIDE SEQUENCE</scope>
    <source>
        <strain evidence="3">JCM 13306</strain>
    </source>
</reference>
<evidence type="ECO:0000313" key="4">
    <source>
        <dbReference type="Proteomes" id="UP000623958"/>
    </source>
</evidence>
<dbReference type="RefSeq" id="WP_434025985.1">
    <property type="nucleotide sequence ID" value="NZ_BNBA01000009.1"/>
</dbReference>
<evidence type="ECO:0000256" key="2">
    <source>
        <dbReference type="SAM" id="SignalP"/>
    </source>
</evidence>
<name>A0A919F767_9XANT</name>
<dbReference type="PANTHER" id="PTHR33361:SF16">
    <property type="entry name" value="DUF885 DOMAIN-CONTAINING PROTEIN"/>
    <property type="match status" value="1"/>
</dbReference>
<feature type="region of interest" description="Disordered" evidence="1">
    <location>
        <begin position="25"/>
        <end position="61"/>
    </location>
</feature>
<feature type="chain" id="PRO_5037908417" description="DUF885 domain-containing protein" evidence="2">
    <location>
        <begin position="28"/>
        <end position="635"/>
    </location>
</feature>
<keyword evidence="2" id="KW-0732">Signal</keyword>
<protein>
    <recommendedName>
        <fullName evidence="5">DUF885 domain-containing protein</fullName>
    </recommendedName>
</protein>
<evidence type="ECO:0000256" key="1">
    <source>
        <dbReference type="SAM" id="MobiDB-lite"/>
    </source>
</evidence>
<keyword evidence="4" id="KW-1185">Reference proteome</keyword>
<dbReference type="Proteomes" id="UP000623958">
    <property type="component" value="Unassembled WGS sequence"/>
</dbReference>
<dbReference type="Pfam" id="PF05960">
    <property type="entry name" value="DUF885"/>
    <property type="match status" value="1"/>
</dbReference>
<dbReference type="AlphaFoldDB" id="A0A919F767"/>
<evidence type="ECO:0008006" key="5">
    <source>
        <dbReference type="Google" id="ProtNLM"/>
    </source>
</evidence>
<feature type="compositionally biased region" description="Basic residues" evidence="1">
    <location>
        <begin position="44"/>
        <end position="53"/>
    </location>
</feature>
<proteinExistence type="predicted"/>
<comment type="caution">
    <text evidence="3">The sequence shown here is derived from an EMBL/GenBank/DDBJ whole genome shotgun (WGS) entry which is preliminary data.</text>
</comment>
<sequence>MPLPLSRLLSLAIAAALSLSLAPPAEAAKKKNAKSQTSQQARAKAAKSTRAARPKPAPAPAKVDKATRLNALYDQYWDASLKLNPLQATLQGDGRYNDQLPNFLSAAFRQQSHDFVTEWLAKVEAIGPDGLSGQDLLSYEIFVRDANNALAAEQFPSWMLPINQYYNVANVMAMLGSGTGAQPFNTVQDYDDWSRRSLGIPDLFDQAIANMREGIKAGVVQPKVLMQKVLPQLDALIKPTAEQSIFWAPVRNMPESFPAEDKARIAAEYKRMIEYRIMPAYRALRGFIATEYLPACRDTDGRGALPNGAAWYAYDVRQSTTSADMAPEQIHRIGLDEVARIQAQLQDVMKQTRARGSLQKFFKSMQEDKRFAFRSEAELLDYYRTLQSRVQASAPRLFSLVPKAGFEIKPVEPYRAQTASAVSYLPPSADGSRPGTLYVNTSDLPKRRTWEAQDQFLHEGVPGHHFQLGLQQELGHLPRFRRFGGETAFVEGWGLYSESLGKELGLYEDPYSYFGYLRNELWRAVRLVVDTGLNGKAWSRQQAIDYILDNAPATREEAEAEVERAMAIPGQALAYKIGELKMQALRDQASRELGPAFDVREFHAEVLKDGSVPLDVLQEKIGRWIASKKGGKPSS</sequence>
<dbReference type="PANTHER" id="PTHR33361">
    <property type="entry name" value="GLR0591 PROTEIN"/>
    <property type="match status" value="1"/>
</dbReference>
<feature type="signal peptide" evidence="2">
    <location>
        <begin position="1"/>
        <end position="27"/>
    </location>
</feature>
<organism evidence="3 4">
    <name type="scientific">Xanthomonas boreopolis</name>
    <dbReference type="NCBI Taxonomy" id="86183"/>
    <lineage>
        <taxon>Bacteria</taxon>
        <taxon>Pseudomonadati</taxon>
        <taxon>Pseudomonadota</taxon>
        <taxon>Gammaproteobacteria</taxon>
        <taxon>Lysobacterales</taxon>
        <taxon>Lysobacteraceae</taxon>
        <taxon>Xanthomonas</taxon>
    </lineage>
</organism>
<accession>A0A919F767</accession>
<reference evidence="3" key="1">
    <citation type="journal article" date="2014" name="Int. J. Syst. Evol. Microbiol.">
        <title>Complete genome sequence of Corynebacterium casei LMG S-19264T (=DSM 44701T), isolated from a smear-ripened cheese.</title>
        <authorList>
            <consortium name="US DOE Joint Genome Institute (JGI-PGF)"/>
            <person name="Walter F."/>
            <person name="Albersmeier A."/>
            <person name="Kalinowski J."/>
            <person name="Ruckert C."/>
        </authorList>
    </citation>
    <scope>NUCLEOTIDE SEQUENCE</scope>
    <source>
        <strain evidence="3">JCM 13306</strain>
    </source>
</reference>
<dbReference type="InterPro" id="IPR010281">
    <property type="entry name" value="DUF885"/>
</dbReference>
<dbReference type="EMBL" id="BNBA01000009">
    <property type="protein sequence ID" value="GHH51797.1"/>
    <property type="molecule type" value="Genomic_DNA"/>
</dbReference>